<dbReference type="InterPro" id="IPR003811">
    <property type="entry name" value="G3P_acylTferase_PlsY"/>
</dbReference>
<comment type="subunit">
    <text evidence="10">Probably interacts with PlsX.</text>
</comment>
<keyword evidence="6 10" id="KW-0443">Lipid metabolism</keyword>
<comment type="similarity">
    <text evidence="10">Belongs to the PlsY family.</text>
</comment>
<comment type="catalytic activity">
    <reaction evidence="10">
        <text>an acyl phosphate + sn-glycerol 3-phosphate = a 1-acyl-sn-glycero-3-phosphate + phosphate</text>
        <dbReference type="Rhea" id="RHEA:34075"/>
        <dbReference type="ChEBI" id="CHEBI:43474"/>
        <dbReference type="ChEBI" id="CHEBI:57597"/>
        <dbReference type="ChEBI" id="CHEBI:57970"/>
        <dbReference type="ChEBI" id="CHEBI:59918"/>
        <dbReference type="EC" id="2.3.1.275"/>
    </reaction>
</comment>
<keyword evidence="2 10" id="KW-0444">Lipid biosynthesis</keyword>
<dbReference type="EMBL" id="CP148066">
    <property type="protein sequence ID" value="WXL28481.1"/>
    <property type="molecule type" value="Genomic_DNA"/>
</dbReference>
<evidence type="ECO:0000256" key="3">
    <source>
        <dbReference type="ARBA" id="ARBA00022679"/>
    </source>
</evidence>
<feature type="transmembrane region" description="Helical" evidence="10">
    <location>
        <begin position="186"/>
        <end position="205"/>
    </location>
</feature>
<keyword evidence="8 10" id="KW-0594">Phospholipid biosynthesis</keyword>
<evidence type="ECO:0000256" key="9">
    <source>
        <dbReference type="ARBA" id="ARBA00023264"/>
    </source>
</evidence>
<keyword evidence="11" id="KW-0012">Acyltransferase</keyword>
<feature type="transmembrane region" description="Helical" evidence="10">
    <location>
        <begin position="12"/>
        <end position="31"/>
    </location>
</feature>
<evidence type="ECO:0000313" key="11">
    <source>
        <dbReference type="EMBL" id="WXL28481.1"/>
    </source>
</evidence>
<evidence type="ECO:0000256" key="10">
    <source>
        <dbReference type="HAMAP-Rule" id="MF_01043"/>
    </source>
</evidence>
<keyword evidence="4 10" id="KW-0812">Transmembrane</keyword>
<dbReference type="GO" id="GO:0004366">
    <property type="term" value="F:glycerol-3-phosphate O-acyltransferase activity"/>
    <property type="evidence" value="ECO:0007669"/>
    <property type="project" value="UniProtKB-EC"/>
</dbReference>
<evidence type="ECO:0000256" key="2">
    <source>
        <dbReference type="ARBA" id="ARBA00022516"/>
    </source>
</evidence>
<dbReference type="SMART" id="SM01207">
    <property type="entry name" value="G3P_acyltransf"/>
    <property type="match status" value="1"/>
</dbReference>
<keyword evidence="7 10" id="KW-0472">Membrane</keyword>
<gene>
    <name evidence="10 11" type="primary">plsY</name>
    <name evidence="11" type="ORF">WG616_00390</name>
</gene>
<dbReference type="PANTHER" id="PTHR30309">
    <property type="entry name" value="INNER MEMBRANE PROTEIN YGIH"/>
    <property type="match status" value="1"/>
</dbReference>
<keyword evidence="12" id="KW-1185">Reference proteome</keyword>
<evidence type="ECO:0000256" key="1">
    <source>
        <dbReference type="ARBA" id="ARBA00022475"/>
    </source>
</evidence>
<dbReference type="Proteomes" id="UP001460679">
    <property type="component" value="Chromosome"/>
</dbReference>
<keyword evidence="9 10" id="KW-1208">Phospholipid metabolism</keyword>
<comment type="subcellular location">
    <subcellularLocation>
        <location evidence="10">Cell membrane</location>
        <topology evidence="10">Multi-pass membrane protein</topology>
    </subcellularLocation>
</comment>
<feature type="transmembrane region" description="Helical" evidence="10">
    <location>
        <begin position="60"/>
        <end position="80"/>
    </location>
</feature>
<dbReference type="RefSeq" id="WP_205499572.1">
    <property type="nucleotide sequence ID" value="NZ_CP148066.1"/>
</dbReference>
<dbReference type="HAMAP" id="MF_01043">
    <property type="entry name" value="PlsY"/>
    <property type="match status" value="1"/>
</dbReference>
<dbReference type="EC" id="2.3.1.275" evidence="10"/>
<keyword evidence="1 10" id="KW-1003">Cell membrane</keyword>
<protein>
    <recommendedName>
        <fullName evidence="10">Glycerol-3-phosphate acyltransferase</fullName>
    </recommendedName>
    <alternativeName>
        <fullName evidence="10">Acyl-PO4 G3P acyltransferase</fullName>
    </alternativeName>
    <alternativeName>
        <fullName evidence="10">Acyl-phosphate--glycerol-3-phosphate acyltransferase</fullName>
    </alternativeName>
    <alternativeName>
        <fullName evidence="10">G3P acyltransferase</fullName>
        <shortName evidence="10">GPAT</shortName>
        <ecNumber evidence="10">2.3.1.275</ecNumber>
    </alternativeName>
    <alternativeName>
        <fullName evidence="10">Lysophosphatidic acid synthase</fullName>
        <shortName evidence="10">LPA synthase</shortName>
    </alternativeName>
</protein>
<feature type="transmembrane region" description="Helical" evidence="10">
    <location>
        <begin position="92"/>
        <end position="111"/>
    </location>
</feature>
<reference evidence="11" key="1">
    <citation type="submission" date="2024-03" db="EMBL/GenBank/DDBJ databases">
        <title>Complete genome sequence of Mycoplasma gypis type strain B1/T1.</title>
        <authorList>
            <person name="Spergser J."/>
        </authorList>
    </citation>
    <scope>NUCLEOTIDE SEQUENCE [LARGE SCALE GENOMIC DNA]</scope>
    <source>
        <strain evidence="11">B1/T1</strain>
    </source>
</reference>
<organism evidence="11 12">
    <name type="scientific">[Mycoplasma] gypis</name>
    <dbReference type="NCBI Taxonomy" id="92404"/>
    <lineage>
        <taxon>Bacteria</taxon>
        <taxon>Bacillati</taxon>
        <taxon>Mycoplasmatota</taxon>
        <taxon>Mycoplasmoidales</taxon>
        <taxon>Metamycoplasmataceae</taxon>
        <taxon>Metamycoplasma</taxon>
    </lineage>
</organism>
<feature type="transmembrane region" description="Helical" evidence="10">
    <location>
        <begin position="123"/>
        <end position="147"/>
    </location>
</feature>
<evidence type="ECO:0000256" key="5">
    <source>
        <dbReference type="ARBA" id="ARBA00022989"/>
    </source>
</evidence>
<dbReference type="Pfam" id="PF02660">
    <property type="entry name" value="G3P_acyltransf"/>
    <property type="match status" value="1"/>
</dbReference>
<proteinExistence type="inferred from homology"/>
<name>A0ABZ2RQX1_9BACT</name>
<dbReference type="PANTHER" id="PTHR30309:SF0">
    <property type="entry name" value="GLYCEROL-3-PHOSPHATE ACYLTRANSFERASE-RELATED"/>
    <property type="match status" value="1"/>
</dbReference>
<evidence type="ECO:0000256" key="4">
    <source>
        <dbReference type="ARBA" id="ARBA00022692"/>
    </source>
</evidence>
<dbReference type="NCBIfam" id="TIGR00023">
    <property type="entry name" value="glycerol-3-phosphate 1-O-acyltransferase PlsY"/>
    <property type="match status" value="1"/>
</dbReference>
<evidence type="ECO:0000313" key="12">
    <source>
        <dbReference type="Proteomes" id="UP001460679"/>
    </source>
</evidence>
<comment type="pathway">
    <text evidence="10">Lipid metabolism; phospholipid metabolism.</text>
</comment>
<comment type="function">
    <text evidence="10">Catalyzes the transfer of an acyl group from acyl-phosphate (acyl-PO(4)) to glycerol-3-phosphate (G3P) to form lysophosphatidic acid (LPA). This enzyme utilizes acyl-phosphate as fatty acyl donor, but not acyl-CoA or acyl-ACP.</text>
</comment>
<sequence length="224" mass="24563">MTITVEDLWINIFVLLAGYIIGSVSGSLILAKITGKEDIRNKGSKNAGSTNALRVYGKKFGMLTFAFDVLKSLVPVYIAFGFKYLGGVAESIIPLLAGLGALIGHIFPIFFKFKGGKGAACFLGMVISLNVILLLVGIIIFVSIVWYTKYVSLGSLIAPFILACLSFIYWIAAGPLGFIGWGLNDYWWLANGVIMLIGDLFVIVMHRSNIHRLIEHKENKLKLK</sequence>
<evidence type="ECO:0000256" key="8">
    <source>
        <dbReference type="ARBA" id="ARBA00023209"/>
    </source>
</evidence>
<keyword evidence="5 10" id="KW-1133">Transmembrane helix</keyword>
<evidence type="ECO:0000256" key="6">
    <source>
        <dbReference type="ARBA" id="ARBA00023098"/>
    </source>
</evidence>
<keyword evidence="3 10" id="KW-0808">Transferase</keyword>
<accession>A0ABZ2RQX1</accession>
<evidence type="ECO:0000256" key="7">
    <source>
        <dbReference type="ARBA" id="ARBA00023136"/>
    </source>
</evidence>
<feature type="transmembrane region" description="Helical" evidence="10">
    <location>
        <begin position="153"/>
        <end position="179"/>
    </location>
</feature>